<evidence type="ECO:0000313" key="2">
    <source>
        <dbReference type="Proteomes" id="UP000642070"/>
    </source>
</evidence>
<comment type="caution">
    <text evidence="1">The sequence shown here is derived from an EMBL/GenBank/DDBJ whole genome shotgun (WGS) entry which is preliminary data.</text>
</comment>
<organism evidence="1 2">
    <name type="scientific">Dactylosporangium sucinum</name>
    <dbReference type="NCBI Taxonomy" id="1424081"/>
    <lineage>
        <taxon>Bacteria</taxon>
        <taxon>Bacillati</taxon>
        <taxon>Actinomycetota</taxon>
        <taxon>Actinomycetes</taxon>
        <taxon>Micromonosporales</taxon>
        <taxon>Micromonosporaceae</taxon>
        <taxon>Dactylosporangium</taxon>
    </lineage>
</organism>
<dbReference type="Proteomes" id="UP000642070">
    <property type="component" value="Unassembled WGS sequence"/>
</dbReference>
<reference evidence="1" key="2">
    <citation type="submission" date="2020-09" db="EMBL/GenBank/DDBJ databases">
        <authorList>
            <person name="Sun Q."/>
            <person name="Ohkuma M."/>
        </authorList>
    </citation>
    <scope>NUCLEOTIDE SEQUENCE</scope>
    <source>
        <strain evidence="1">JCM 19831</strain>
    </source>
</reference>
<dbReference type="AlphaFoldDB" id="A0A917U8N9"/>
<evidence type="ECO:0000313" key="1">
    <source>
        <dbReference type="EMBL" id="GGM63013.1"/>
    </source>
</evidence>
<sequence length="80" mass="8796">MSFRAEHAVVHQFSAADEVFLLVGDGIVANREIVTLPILDDVDETPFTGGFVLRTARACAAIAEFVRHGRVEDLGDWQLL</sequence>
<accession>A0A917U8N9</accession>
<dbReference type="EMBL" id="BMPI01000047">
    <property type="protein sequence ID" value="GGM63013.1"/>
    <property type="molecule type" value="Genomic_DNA"/>
</dbReference>
<gene>
    <name evidence="1" type="ORF">GCM10007977_075750</name>
</gene>
<name>A0A917U8N9_9ACTN</name>
<keyword evidence="2" id="KW-1185">Reference proteome</keyword>
<reference evidence="1" key="1">
    <citation type="journal article" date="2014" name="Int. J. Syst. Evol. Microbiol.">
        <title>Complete genome sequence of Corynebacterium casei LMG S-19264T (=DSM 44701T), isolated from a smear-ripened cheese.</title>
        <authorList>
            <consortium name="US DOE Joint Genome Institute (JGI-PGF)"/>
            <person name="Walter F."/>
            <person name="Albersmeier A."/>
            <person name="Kalinowski J."/>
            <person name="Ruckert C."/>
        </authorList>
    </citation>
    <scope>NUCLEOTIDE SEQUENCE</scope>
    <source>
        <strain evidence="1">JCM 19831</strain>
    </source>
</reference>
<dbReference type="RefSeq" id="WP_190254850.1">
    <property type="nucleotide sequence ID" value="NZ_BMPI01000047.1"/>
</dbReference>
<proteinExistence type="predicted"/>
<protein>
    <submittedName>
        <fullName evidence="1">Uncharacterized protein</fullName>
    </submittedName>
</protein>